<organism evidence="2 3">
    <name type="scientific">Calocera viscosa (strain TUFC12733)</name>
    <dbReference type="NCBI Taxonomy" id="1330018"/>
    <lineage>
        <taxon>Eukaryota</taxon>
        <taxon>Fungi</taxon>
        <taxon>Dikarya</taxon>
        <taxon>Basidiomycota</taxon>
        <taxon>Agaricomycotina</taxon>
        <taxon>Dacrymycetes</taxon>
        <taxon>Dacrymycetales</taxon>
        <taxon>Dacrymycetaceae</taxon>
        <taxon>Calocera</taxon>
    </lineage>
</organism>
<dbReference type="EMBL" id="KV417276">
    <property type="protein sequence ID" value="KZO98323.1"/>
    <property type="molecule type" value="Genomic_DNA"/>
</dbReference>
<name>A0A167P1N4_CALVF</name>
<evidence type="ECO:0000313" key="2">
    <source>
        <dbReference type="EMBL" id="KZO98323.1"/>
    </source>
</evidence>
<dbReference type="Proteomes" id="UP000076738">
    <property type="component" value="Unassembled WGS sequence"/>
</dbReference>
<evidence type="ECO:0000256" key="1">
    <source>
        <dbReference type="SAM" id="MobiDB-lite"/>
    </source>
</evidence>
<dbReference type="AlphaFoldDB" id="A0A167P1N4"/>
<feature type="region of interest" description="Disordered" evidence="1">
    <location>
        <begin position="1"/>
        <end position="22"/>
    </location>
</feature>
<gene>
    <name evidence="2" type="ORF">CALVIDRAFT_535406</name>
</gene>
<protein>
    <submittedName>
        <fullName evidence="2">Uncharacterized protein</fullName>
    </submittedName>
</protein>
<evidence type="ECO:0000313" key="3">
    <source>
        <dbReference type="Proteomes" id="UP000076738"/>
    </source>
</evidence>
<proteinExistence type="predicted"/>
<sequence>MRANKAWTDRAGQPQRRPNPDRILSTLQHCNVDHEVRVHDTPTRPGMRSRIERRMRFAVKCLFYSHDASLTATNPV</sequence>
<keyword evidence="3" id="KW-1185">Reference proteome</keyword>
<accession>A0A167P1N4</accession>
<reference evidence="2 3" key="1">
    <citation type="journal article" date="2016" name="Mol. Biol. Evol.">
        <title>Comparative Genomics of Early-Diverging Mushroom-Forming Fungi Provides Insights into the Origins of Lignocellulose Decay Capabilities.</title>
        <authorList>
            <person name="Nagy L.G."/>
            <person name="Riley R."/>
            <person name="Tritt A."/>
            <person name="Adam C."/>
            <person name="Daum C."/>
            <person name="Floudas D."/>
            <person name="Sun H."/>
            <person name="Yadav J.S."/>
            <person name="Pangilinan J."/>
            <person name="Larsson K.H."/>
            <person name="Matsuura K."/>
            <person name="Barry K."/>
            <person name="Labutti K."/>
            <person name="Kuo R."/>
            <person name="Ohm R.A."/>
            <person name="Bhattacharya S.S."/>
            <person name="Shirouzu T."/>
            <person name="Yoshinaga Y."/>
            <person name="Martin F.M."/>
            <person name="Grigoriev I.V."/>
            <person name="Hibbett D.S."/>
        </authorList>
    </citation>
    <scope>NUCLEOTIDE SEQUENCE [LARGE SCALE GENOMIC DNA]</scope>
    <source>
        <strain evidence="2 3">TUFC12733</strain>
    </source>
</reference>